<protein>
    <submittedName>
        <fullName evidence="2">GIY-YIG superfamily endonuclease</fullName>
    </submittedName>
</protein>
<name>A0ABV2LVE3_9FLAO</name>
<evidence type="ECO:0000313" key="3">
    <source>
        <dbReference type="Proteomes" id="UP001549146"/>
    </source>
</evidence>
<dbReference type="GO" id="GO:0004519">
    <property type="term" value="F:endonuclease activity"/>
    <property type="evidence" value="ECO:0007669"/>
    <property type="project" value="UniProtKB-KW"/>
</dbReference>
<accession>A0ABV2LVE3</accession>
<dbReference type="SUPFAM" id="SSF82771">
    <property type="entry name" value="GIY-YIG endonuclease"/>
    <property type="match status" value="1"/>
</dbReference>
<dbReference type="InterPro" id="IPR000305">
    <property type="entry name" value="GIY-YIG_endonuc"/>
</dbReference>
<sequence>MFLVYILHSNKLNRFYIGFTEDIETRMEFYLNKDQNNYLRYI</sequence>
<evidence type="ECO:0000313" key="2">
    <source>
        <dbReference type="EMBL" id="MET3731478.1"/>
    </source>
</evidence>
<keyword evidence="2" id="KW-0378">Hydrolase</keyword>
<dbReference type="InterPro" id="IPR035901">
    <property type="entry name" value="GIY-YIG_endonuc_sf"/>
</dbReference>
<proteinExistence type="predicted"/>
<comment type="caution">
    <text evidence="2">The sequence shown here is derived from an EMBL/GenBank/DDBJ whole genome shotgun (WGS) entry which is preliminary data.</text>
</comment>
<keyword evidence="2" id="KW-0540">Nuclease</keyword>
<dbReference type="Gene3D" id="3.40.1440.10">
    <property type="entry name" value="GIY-YIG endonuclease"/>
    <property type="match status" value="1"/>
</dbReference>
<keyword evidence="2" id="KW-0255">Endonuclease</keyword>
<reference evidence="2 3" key="1">
    <citation type="submission" date="2024-06" db="EMBL/GenBank/DDBJ databases">
        <title>Genomic Encyclopedia of Type Strains, Phase IV (KMG-IV): sequencing the most valuable type-strain genomes for metagenomic binning, comparative biology and taxonomic classification.</title>
        <authorList>
            <person name="Goeker M."/>
        </authorList>
    </citation>
    <scope>NUCLEOTIDE SEQUENCE [LARGE SCALE GENOMIC DNA]</scope>
    <source>
        <strain evidence="2 3">DSM 29388</strain>
    </source>
</reference>
<gene>
    <name evidence="2" type="ORF">ABID46_001047</name>
</gene>
<dbReference type="Pfam" id="PF01541">
    <property type="entry name" value="GIY-YIG"/>
    <property type="match status" value="1"/>
</dbReference>
<organism evidence="2 3">
    <name type="scientific">Moheibacter stercoris</name>
    <dbReference type="NCBI Taxonomy" id="1628251"/>
    <lineage>
        <taxon>Bacteria</taxon>
        <taxon>Pseudomonadati</taxon>
        <taxon>Bacteroidota</taxon>
        <taxon>Flavobacteriia</taxon>
        <taxon>Flavobacteriales</taxon>
        <taxon>Weeksellaceae</taxon>
        <taxon>Moheibacter</taxon>
    </lineage>
</organism>
<feature type="domain" description="GIY-YIG" evidence="1">
    <location>
        <begin position="2"/>
        <end position="40"/>
    </location>
</feature>
<keyword evidence="3" id="KW-1185">Reference proteome</keyword>
<dbReference type="EMBL" id="JBEPMO010000004">
    <property type="protein sequence ID" value="MET3731478.1"/>
    <property type="molecule type" value="Genomic_DNA"/>
</dbReference>
<dbReference type="RefSeq" id="WP_354507776.1">
    <property type="nucleotide sequence ID" value="NZ_JBEPMO010000004.1"/>
</dbReference>
<dbReference type="Proteomes" id="UP001549146">
    <property type="component" value="Unassembled WGS sequence"/>
</dbReference>
<evidence type="ECO:0000259" key="1">
    <source>
        <dbReference type="Pfam" id="PF01541"/>
    </source>
</evidence>